<dbReference type="Proteomes" id="UP001596380">
    <property type="component" value="Unassembled WGS sequence"/>
</dbReference>
<sequence>MIATPEGVRDEHVVVPMPPAGVARLSFDNGLSRLALRAGELPHLLEATFAEPLPIVWAVDAKTHIEYPLGARLLPRTRTSRVHLNPSLPWSVDVHGAAEGLDADLTGVDLCSLAFHAGLARAAIALGRPRGTRTVRLASVDGLRLVRPRGVPVRVRTGESRLLDETPGYDAAADRYLVIVSGGASGLVLA</sequence>
<organism evidence="1 2">
    <name type="scientific">Actinomadura yumaensis</name>
    <dbReference type="NCBI Taxonomy" id="111807"/>
    <lineage>
        <taxon>Bacteria</taxon>
        <taxon>Bacillati</taxon>
        <taxon>Actinomycetota</taxon>
        <taxon>Actinomycetes</taxon>
        <taxon>Streptosporangiales</taxon>
        <taxon>Thermomonosporaceae</taxon>
        <taxon>Actinomadura</taxon>
    </lineage>
</organism>
<gene>
    <name evidence="1" type="ORF">ACFQKB_07005</name>
</gene>
<dbReference type="RefSeq" id="WP_160821502.1">
    <property type="nucleotide sequence ID" value="NZ_JBHSXE010000001.1"/>
</dbReference>
<dbReference type="EMBL" id="JBHSXS010000003">
    <property type="protein sequence ID" value="MFC6879513.1"/>
    <property type="molecule type" value="Genomic_DNA"/>
</dbReference>
<reference evidence="2" key="1">
    <citation type="journal article" date="2019" name="Int. J. Syst. Evol. Microbiol.">
        <title>The Global Catalogue of Microorganisms (GCM) 10K type strain sequencing project: providing services to taxonomists for standard genome sequencing and annotation.</title>
        <authorList>
            <consortium name="The Broad Institute Genomics Platform"/>
            <consortium name="The Broad Institute Genome Sequencing Center for Infectious Disease"/>
            <person name="Wu L."/>
            <person name="Ma J."/>
        </authorList>
    </citation>
    <scope>NUCLEOTIDE SEQUENCE [LARGE SCALE GENOMIC DNA]</scope>
    <source>
        <strain evidence="2">JCM 3369</strain>
    </source>
</reference>
<accession>A0ABW2CCI5</accession>
<comment type="caution">
    <text evidence="1">The sequence shown here is derived from an EMBL/GenBank/DDBJ whole genome shotgun (WGS) entry which is preliminary data.</text>
</comment>
<evidence type="ECO:0000313" key="1">
    <source>
        <dbReference type="EMBL" id="MFC6879513.1"/>
    </source>
</evidence>
<protein>
    <submittedName>
        <fullName evidence="1">Uncharacterized protein</fullName>
    </submittedName>
</protein>
<evidence type="ECO:0000313" key="2">
    <source>
        <dbReference type="Proteomes" id="UP001596380"/>
    </source>
</evidence>
<keyword evidence="2" id="KW-1185">Reference proteome</keyword>
<name>A0ABW2CCI5_9ACTN</name>
<proteinExistence type="predicted"/>